<feature type="domain" description="RNA polymerase sigma factor 70 region 4 type 2" evidence="8">
    <location>
        <begin position="119"/>
        <end position="168"/>
    </location>
</feature>
<evidence type="ECO:0000256" key="6">
    <source>
        <dbReference type="RuleBase" id="RU000716"/>
    </source>
</evidence>
<dbReference type="InterPro" id="IPR013249">
    <property type="entry name" value="RNA_pol_sigma70_r4_t2"/>
</dbReference>
<dbReference type="Gene3D" id="1.10.1740.10">
    <property type="match status" value="1"/>
</dbReference>
<sequence>MNENHCVQQVLSGNTSAFSYFVETYQDMAITIAYRICGNMQDAEDVVQESYVKAYRNLHSFRSESKFSTWFYRIVYNTAVSHTKSQMWLSTKETEIENAVQIGYDALDIKIEDVERNEMVADIMQKIPKGDALLLTLYYMEDNPVKEIAGITGLNESNVKVKLFRARKLFKELLLKHYRDETENVIVN</sequence>
<dbReference type="PANTHER" id="PTHR43133">
    <property type="entry name" value="RNA POLYMERASE ECF-TYPE SIGMA FACTO"/>
    <property type="match status" value="1"/>
</dbReference>
<keyword evidence="10" id="KW-1185">Reference proteome</keyword>
<dbReference type="Proteomes" id="UP000032417">
    <property type="component" value="Chromosome 1"/>
</dbReference>
<evidence type="ECO:0000256" key="4">
    <source>
        <dbReference type="ARBA" id="ARBA00023125"/>
    </source>
</evidence>
<dbReference type="KEGG" id="pbt:ING2E5B_2163"/>
<dbReference type="STRING" id="1562970.ING2E5B_2163"/>
<keyword evidence="5 6" id="KW-0804">Transcription</keyword>
<dbReference type="PANTHER" id="PTHR43133:SF8">
    <property type="entry name" value="RNA POLYMERASE SIGMA FACTOR HI_1459-RELATED"/>
    <property type="match status" value="1"/>
</dbReference>
<organism evidence="9 10">
    <name type="scientific">Fermentimonas caenicola</name>
    <dbReference type="NCBI Taxonomy" id="1562970"/>
    <lineage>
        <taxon>Bacteria</taxon>
        <taxon>Pseudomonadati</taxon>
        <taxon>Bacteroidota</taxon>
        <taxon>Bacteroidia</taxon>
        <taxon>Bacteroidales</taxon>
        <taxon>Dysgonomonadaceae</taxon>
        <taxon>Fermentimonas</taxon>
    </lineage>
</organism>
<dbReference type="Pfam" id="PF04542">
    <property type="entry name" value="Sigma70_r2"/>
    <property type="match status" value="1"/>
</dbReference>
<keyword evidence="3 6" id="KW-0731">Sigma factor</keyword>
<dbReference type="GO" id="GO:0006352">
    <property type="term" value="P:DNA-templated transcription initiation"/>
    <property type="evidence" value="ECO:0007669"/>
    <property type="project" value="InterPro"/>
</dbReference>
<name>A0A098C385_9BACT</name>
<feature type="domain" description="RNA polymerase sigma-70 region 2" evidence="7">
    <location>
        <begin position="21"/>
        <end position="88"/>
    </location>
</feature>
<evidence type="ECO:0000313" key="10">
    <source>
        <dbReference type="Proteomes" id="UP000032417"/>
    </source>
</evidence>
<evidence type="ECO:0000256" key="1">
    <source>
        <dbReference type="ARBA" id="ARBA00010641"/>
    </source>
</evidence>
<dbReference type="PROSITE" id="PS01063">
    <property type="entry name" value="SIGMA70_ECF"/>
    <property type="match status" value="1"/>
</dbReference>
<dbReference type="Gene3D" id="1.10.10.10">
    <property type="entry name" value="Winged helix-like DNA-binding domain superfamily/Winged helix DNA-binding domain"/>
    <property type="match status" value="1"/>
</dbReference>
<dbReference type="SUPFAM" id="SSF88659">
    <property type="entry name" value="Sigma3 and sigma4 domains of RNA polymerase sigma factors"/>
    <property type="match status" value="1"/>
</dbReference>
<dbReference type="PATRIC" id="fig|1562970.3.peg.2137"/>
<evidence type="ECO:0000259" key="8">
    <source>
        <dbReference type="Pfam" id="PF08281"/>
    </source>
</evidence>
<dbReference type="EMBL" id="LN515532">
    <property type="protein sequence ID" value="CEA16891.1"/>
    <property type="molecule type" value="Genomic_DNA"/>
</dbReference>
<evidence type="ECO:0000259" key="7">
    <source>
        <dbReference type="Pfam" id="PF04542"/>
    </source>
</evidence>
<gene>
    <name evidence="9" type="ORF">ING2E5B_2163</name>
</gene>
<dbReference type="InterPro" id="IPR013325">
    <property type="entry name" value="RNA_pol_sigma_r2"/>
</dbReference>
<evidence type="ECO:0000256" key="2">
    <source>
        <dbReference type="ARBA" id="ARBA00023015"/>
    </source>
</evidence>
<dbReference type="InterPro" id="IPR000838">
    <property type="entry name" value="RNA_pol_sigma70_ECF_CS"/>
</dbReference>
<dbReference type="InterPro" id="IPR036388">
    <property type="entry name" value="WH-like_DNA-bd_sf"/>
</dbReference>
<dbReference type="Pfam" id="PF08281">
    <property type="entry name" value="Sigma70_r4_2"/>
    <property type="match status" value="1"/>
</dbReference>
<dbReference type="SUPFAM" id="SSF88946">
    <property type="entry name" value="Sigma2 domain of RNA polymerase sigma factors"/>
    <property type="match status" value="1"/>
</dbReference>
<protein>
    <recommendedName>
        <fullName evidence="6">RNA polymerase sigma factor</fullName>
    </recommendedName>
</protein>
<dbReference type="GO" id="GO:0016987">
    <property type="term" value="F:sigma factor activity"/>
    <property type="evidence" value="ECO:0007669"/>
    <property type="project" value="UniProtKB-KW"/>
</dbReference>
<dbReference type="InterPro" id="IPR014284">
    <property type="entry name" value="RNA_pol_sigma-70_dom"/>
</dbReference>
<comment type="similarity">
    <text evidence="1 6">Belongs to the sigma-70 factor family. ECF subfamily.</text>
</comment>
<dbReference type="HOGENOM" id="CLU_047691_3_0_10"/>
<accession>A0A098C385</accession>
<evidence type="ECO:0000256" key="3">
    <source>
        <dbReference type="ARBA" id="ARBA00023082"/>
    </source>
</evidence>
<dbReference type="GO" id="GO:0003677">
    <property type="term" value="F:DNA binding"/>
    <property type="evidence" value="ECO:0007669"/>
    <property type="project" value="UniProtKB-KW"/>
</dbReference>
<dbReference type="NCBIfam" id="TIGR02937">
    <property type="entry name" value="sigma70-ECF"/>
    <property type="match status" value="1"/>
</dbReference>
<dbReference type="InterPro" id="IPR007627">
    <property type="entry name" value="RNA_pol_sigma70_r2"/>
</dbReference>
<dbReference type="AlphaFoldDB" id="A0A098C385"/>
<evidence type="ECO:0000313" key="9">
    <source>
        <dbReference type="EMBL" id="CEA16891.1"/>
    </source>
</evidence>
<keyword evidence="4 6" id="KW-0238">DNA-binding</keyword>
<dbReference type="InterPro" id="IPR039425">
    <property type="entry name" value="RNA_pol_sigma-70-like"/>
</dbReference>
<dbReference type="OrthoDB" id="1027298at2"/>
<reference evidence="9 10" key="1">
    <citation type="submission" date="2014-08" db="EMBL/GenBank/DDBJ databases">
        <authorList>
            <person name="Wibberg D."/>
        </authorList>
    </citation>
    <scope>NUCLEOTIDE SEQUENCE [LARGE SCALE GENOMIC DNA]</scope>
    <source>
        <strain evidence="10">ING2-E5B</strain>
    </source>
</reference>
<evidence type="ECO:0000256" key="5">
    <source>
        <dbReference type="ARBA" id="ARBA00023163"/>
    </source>
</evidence>
<keyword evidence="2 6" id="KW-0805">Transcription regulation</keyword>
<dbReference type="InterPro" id="IPR013324">
    <property type="entry name" value="RNA_pol_sigma_r3/r4-like"/>
</dbReference>
<proteinExistence type="inferred from homology"/>